<proteinExistence type="predicted"/>
<evidence type="ECO:0000313" key="2">
    <source>
        <dbReference type="EMBL" id="GAA4907553.1"/>
    </source>
</evidence>
<dbReference type="InterPro" id="IPR031709">
    <property type="entry name" value="PutAbiC"/>
</dbReference>
<keyword evidence="1" id="KW-0472">Membrane</keyword>
<evidence type="ECO:0008006" key="4">
    <source>
        <dbReference type="Google" id="ProtNLM"/>
    </source>
</evidence>
<sequence length="333" mass="39745">MNEDFDFTNTGQIGDTIGGLMNPFIALSGVIVTGLAFYIQYRANKQQRELFVEEQAANTKQLQDQINHQNSEIKVQQFESQFYEMLSLHRDNATEMRINGYDFKEIRNKEEVYLDRFEKVTEGRKVFVTMKTELECLFGIWLNLFPKLGKEGFKKCYLLFFSGLDEFKKKFPEDAEFIAKVTKARERHEEPDIDNIKFNSVRKEYLPKAQLYFNYKPFSGHASRLGHYFRHLFLTVKSVVKSKEIKSYKERMRYLKLLRAQLSNHEQILLFYNWLGDYGEAWENDSNRFFTEYCMIHNLWHDTLFDDELIESAVNELRTKKTDLRKKNMFEID</sequence>
<organism evidence="2 3">
    <name type="scientific">Mucilaginibacter defluvii</name>
    <dbReference type="NCBI Taxonomy" id="1196019"/>
    <lineage>
        <taxon>Bacteria</taxon>
        <taxon>Pseudomonadati</taxon>
        <taxon>Bacteroidota</taxon>
        <taxon>Sphingobacteriia</taxon>
        <taxon>Sphingobacteriales</taxon>
        <taxon>Sphingobacteriaceae</taxon>
        <taxon>Mucilaginibacter</taxon>
    </lineage>
</organism>
<dbReference type="Proteomes" id="UP001501436">
    <property type="component" value="Unassembled WGS sequence"/>
</dbReference>
<keyword evidence="1" id="KW-0812">Transmembrane</keyword>
<dbReference type="Pfam" id="PF16872">
    <property type="entry name" value="putAbiC"/>
    <property type="match status" value="1"/>
</dbReference>
<comment type="caution">
    <text evidence="2">The sequence shown here is derived from an EMBL/GenBank/DDBJ whole genome shotgun (WGS) entry which is preliminary data.</text>
</comment>
<protein>
    <recommendedName>
        <fullName evidence="4">Phage abortive infection protein</fullName>
    </recommendedName>
</protein>
<keyword evidence="1" id="KW-1133">Transmembrane helix</keyword>
<gene>
    <name evidence="2" type="ORF">GCM10023313_08000</name>
</gene>
<feature type="transmembrane region" description="Helical" evidence="1">
    <location>
        <begin position="20"/>
        <end position="39"/>
    </location>
</feature>
<evidence type="ECO:0000313" key="3">
    <source>
        <dbReference type="Proteomes" id="UP001501436"/>
    </source>
</evidence>
<evidence type="ECO:0000256" key="1">
    <source>
        <dbReference type="SAM" id="Phobius"/>
    </source>
</evidence>
<reference evidence="3" key="1">
    <citation type="journal article" date="2019" name="Int. J. Syst. Evol. Microbiol.">
        <title>The Global Catalogue of Microorganisms (GCM) 10K type strain sequencing project: providing services to taxonomists for standard genome sequencing and annotation.</title>
        <authorList>
            <consortium name="The Broad Institute Genomics Platform"/>
            <consortium name="The Broad Institute Genome Sequencing Center for Infectious Disease"/>
            <person name="Wu L."/>
            <person name="Ma J."/>
        </authorList>
    </citation>
    <scope>NUCLEOTIDE SEQUENCE [LARGE SCALE GENOMIC DNA]</scope>
    <source>
        <strain evidence="3">JCM 18283</strain>
    </source>
</reference>
<dbReference type="EMBL" id="BAABJI010000001">
    <property type="protein sequence ID" value="GAA4907553.1"/>
    <property type="molecule type" value="Genomic_DNA"/>
</dbReference>
<name>A0ABP9FLB2_9SPHI</name>
<keyword evidence="3" id="KW-1185">Reference proteome</keyword>
<accession>A0ABP9FLB2</accession>